<reference evidence="2" key="1">
    <citation type="journal article" date="2012" name="Nat. Biotechnol.">
        <title>Reference genome sequence of the model plant Setaria.</title>
        <authorList>
            <person name="Bennetzen J.L."/>
            <person name="Schmutz J."/>
            <person name="Wang H."/>
            <person name="Percifield R."/>
            <person name="Hawkins J."/>
            <person name="Pontaroli A.C."/>
            <person name="Estep M."/>
            <person name="Feng L."/>
            <person name="Vaughn J.N."/>
            <person name="Grimwood J."/>
            <person name="Jenkins J."/>
            <person name="Barry K."/>
            <person name="Lindquist E."/>
            <person name="Hellsten U."/>
            <person name="Deshpande S."/>
            <person name="Wang X."/>
            <person name="Wu X."/>
            <person name="Mitros T."/>
            <person name="Triplett J."/>
            <person name="Yang X."/>
            <person name="Ye C.Y."/>
            <person name="Mauro-Herrera M."/>
            <person name="Wang L."/>
            <person name="Li P."/>
            <person name="Sharma M."/>
            <person name="Sharma R."/>
            <person name="Ronald P.C."/>
            <person name="Panaud O."/>
            <person name="Kellogg E.A."/>
            <person name="Brutnell T.P."/>
            <person name="Doust A.N."/>
            <person name="Tuskan G.A."/>
            <person name="Rokhsar D."/>
            <person name="Devos K.M."/>
        </authorList>
    </citation>
    <scope>NUCLEOTIDE SEQUENCE [LARGE SCALE GENOMIC DNA]</scope>
    <source>
        <strain evidence="2">Yugu1</strain>
    </source>
</reference>
<organism evidence="2">
    <name type="scientific">Setaria italica</name>
    <name type="common">Foxtail millet</name>
    <name type="synonym">Panicum italicum</name>
    <dbReference type="NCBI Taxonomy" id="4555"/>
    <lineage>
        <taxon>Eukaryota</taxon>
        <taxon>Viridiplantae</taxon>
        <taxon>Streptophyta</taxon>
        <taxon>Embryophyta</taxon>
        <taxon>Tracheophyta</taxon>
        <taxon>Spermatophyta</taxon>
        <taxon>Magnoliopsida</taxon>
        <taxon>Liliopsida</taxon>
        <taxon>Poales</taxon>
        <taxon>Poaceae</taxon>
        <taxon>PACMAD clade</taxon>
        <taxon>Panicoideae</taxon>
        <taxon>Panicodae</taxon>
        <taxon>Paniceae</taxon>
        <taxon>Cenchrinae</taxon>
        <taxon>Setaria</taxon>
    </lineage>
</organism>
<name>A0A368S6K8_SETIT</name>
<feature type="compositionally biased region" description="Gly residues" evidence="1">
    <location>
        <begin position="54"/>
        <end position="64"/>
    </location>
</feature>
<feature type="compositionally biased region" description="Gly residues" evidence="1">
    <location>
        <begin position="112"/>
        <end position="121"/>
    </location>
</feature>
<dbReference type="AlphaFoldDB" id="A0A368S6K8"/>
<accession>A0A368S6K8</accession>
<feature type="compositionally biased region" description="Basic and acidic residues" evidence="1">
    <location>
        <begin position="96"/>
        <end position="109"/>
    </location>
</feature>
<dbReference type="EMBL" id="CM003535">
    <property type="protein sequence ID" value="RCV38018.1"/>
    <property type="molecule type" value="Genomic_DNA"/>
</dbReference>
<protein>
    <submittedName>
        <fullName evidence="2">Uncharacterized protein</fullName>
    </submittedName>
</protein>
<feature type="compositionally biased region" description="Basic residues" evidence="1">
    <location>
        <begin position="36"/>
        <end position="51"/>
    </location>
</feature>
<proteinExistence type="predicted"/>
<reference evidence="2" key="2">
    <citation type="submission" date="2015-07" db="EMBL/GenBank/DDBJ databases">
        <authorList>
            <person name="Noorani M."/>
        </authorList>
    </citation>
    <scope>NUCLEOTIDE SEQUENCE</scope>
    <source>
        <strain evidence="2">Yugu1</strain>
    </source>
</reference>
<evidence type="ECO:0000313" key="2">
    <source>
        <dbReference type="EMBL" id="RCV38018.1"/>
    </source>
</evidence>
<evidence type="ECO:0000256" key="1">
    <source>
        <dbReference type="SAM" id="MobiDB-lite"/>
    </source>
</evidence>
<sequence>MKGVYVLMQEAHREQSPTASNHPPAAPAPAALAGAPHRHSGSWVGKARRRQGGCVQGRRGGGGELAAWRQDGRVRGWWSGGRETAGWRGGEGSGGEVRRESVGRGDGVEAWRGGGGSGGGCVDRIDTAMT</sequence>
<feature type="region of interest" description="Disordered" evidence="1">
    <location>
        <begin position="11"/>
        <end position="130"/>
    </location>
</feature>
<gene>
    <name evidence="2" type="ORF">SETIT_8G108500v2</name>
</gene>